<keyword evidence="2" id="KW-0238">DNA-binding</keyword>
<dbReference type="SMART" id="SM00415">
    <property type="entry name" value="HSF"/>
    <property type="match status" value="1"/>
</dbReference>
<comment type="similarity">
    <text evidence="4">Belongs to the HSF family.</text>
</comment>
<keyword evidence="8" id="KW-1185">Reference proteome</keyword>
<evidence type="ECO:0000256" key="1">
    <source>
        <dbReference type="ARBA" id="ARBA00004123"/>
    </source>
</evidence>
<evidence type="ECO:0000256" key="5">
    <source>
        <dbReference type="SAM" id="MobiDB-lite"/>
    </source>
</evidence>
<evidence type="ECO:0000259" key="6">
    <source>
        <dbReference type="SMART" id="SM00415"/>
    </source>
</evidence>
<feature type="region of interest" description="Disordered" evidence="5">
    <location>
        <begin position="106"/>
        <end position="139"/>
    </location>
</feature>
<keyword evidence="7" id="KW-0346">Stress response</keyword>
<dbReference type="GO" id="GO:0005634">
    <property type="term" value="C:nucleus"/>
    <property type="evidence" value="ECO:0007669"/>
    <property type="project" value="UniProtKB-SubCell"/>
</dbReference>
<organism evidence="7 8">
    <name type="scientific">Skeletonema marinoi</name>
    <dbReference type="NCBI Taxonomy" id="267567"/>
    <lineage>
        <taxon>Eukaryota</taxon>
        <taxon>Sar</taxon>
        <taxon>Stramenopiles</taxon>
        <taxon>Ochrophyta</taxon>
        <taxon>Bacillariophyta</taxon>
        <taxon>Coscinodiscophyceae</taxon>
        <taxon>Thalassiosirophycidae</taxon>
        <taxon>Thalassiosirales</taxon>
        <taxon>Skeletonemataceae</taxon>
        <taxon>Skeletonema</taxon>
        <taxon>Skeletonema marinoi-dohrnii complex</taxon>
    </lineage>
</organism>
<comment type="caution">
    <text evidence="7">The sequence shown here is derived from an EMBL/GenBank/DDBJ whole genome shotgun (WGS) entry which is preliminary data.</text>
</comment>
<dbReference type="PANTHER" id="PTHR10015">
    <property type="entry name" value="HEAT SHOCK TRANSCRIPTION FACTOR"/>
    <property type="match status" value="1"/>
</dbReference>
<dbReference type="PANTHER" id="PTHR10015:SF206">
    <property type="entry name" value="HSF-TYPE DNA-BINDING DOMAIN-CONTAINING PROTEIN"/>
    <property type="match status" value="1"/>
</dbReference>
<dbReference type="FunFam" id="1.10.10.10:FF:000479">
    <property type="entry name" value="Predicted protein"/>
    <property type="match status" value="1"/>
</dbReference>
<dbReference type="SUPFAM" id="SSF46785">
    <property type="entry name" value="Winged helix' DNA-binding domain"/>
    <property type="match status" value="1"/>
</dbReference>
<keyword evidence="3" id="KW-0539">Nucleus</keyword>
<dbReference type="GO" id="GO:0043565">
    <property type="term" value="F:sequence-specific DNA binding"/>
    <property type="evidence" value="ECO:0007669"/>
    <property type="project" value="InterPro"/>
</dbReference>
<name>A0AAD8Y7C3_9STRA</name>
<dbReference type="GO" id="GO:0003700">
    <property type="term" value="F:DNA-binding transcription factor activity"/>
    <property type="evidence" value="ECO:0007669"/>
    <property type="project" value="InterPro"/>
</dbReference>
<sequence>MRNTASSVQFWEEPTSPDSPCALLFTMVFPTKKVTASAPTNGPPSTVDPIDNGSGLVGLLFAASQVETKPETKEAATAAGTEIQGAKAKAPSAVVAIDSIGFASKEEESSSSGGKGKAEEDSFSKYDPENPSSSLDADASKTKSFPQILTEILSTPECHSIAHWLPDGFSFIIADKQRLSDEILPKYFRRVALFHSFIRKLNRWGFRRIKSRCKGEESSFAHINFIRDKPWLCLKMRCESKPSYHKASFAKNRKKAKEAAIKVVNIPANVDVAASSRAPPSFVAGGGGGTVNASSRDFVPACLPTTSTLSTSYMTTANATAIGPPTTALAADVANTIRERERPFLASFRPEHPQQQQRIFWERQFLIAHMRQDYHAQVQAELQRLHEMSSINDIYVQ</sequence>
<protein>
    <submittedName>
        <fullName evidence="7">Heat shock factor family protein</fullName>
    </submittedName>
</protein>
<dbReference type="InterPro" id="IPR036388">
    <property type="entry name" value="WH-like_DNA-bd_sf"/>
</dbReference>
<feature type="domain" description="HSF-type DNA-binding" evidence="6">
    <location>
        <begin position="141"/>
        <end position="239"/>
    </location>
</feature>
<feature type="non-terminal residue" evidence="7">
    <location>
        <position position="1"/>
    </location>
</feature>
<proteinExistence type="inferred from homology"/>
<dbReference type="AlphaFoldDB" id="A0AAD8Y7C3"/>
<accession>A0AAD8Y7C3</accession>
<dbReference type="Proteomes" id="UP001224775">
    <property type="component" value="Unassembled WGS sequence"/>
</dbReference>
<dbReference type="InterPro" id="IPR036390">
    <property type="entry name" value="WH_DNA-bd_sf"/>
</dbReference>
<gene>
    <name evidence="7" type="ORF">QTG54_009279</name>
</gene>
<evidence type="ECO:0000256" key="3">
    <source>
        <dbReference type="ARBA" id="ARBA00023242"/>
    </source>
</evidence>
<evidence type="ECO:0000256" key="2">
    <source>
        <dbReference type="ARBA" id="ARBA00023125"/>
    </source>
</evidence>
<dbReference type="Gene3D" id="1.10.10.10">
    <property type="entry name" value="Winged helix-like DNA-binding domain superfamily/Winged helix DNA-binding domain"/>
    <property type="match status" value="1"/>
</dbReference>
<evidence type="ECO:0000313" key="7">
    <source>
        <dbReference type="EMBL" id="KAK1740329.1"/>
    </source>
</evidence>
<comment type="subcellular location">
    <subcellularLocation>
        <location evidence="1">Nucleus</location>
    </subcellularLocation>
</comment>
<evidence type="ECO:0000313" key="8">
    <source>
        <dbReference type="Proteomes" id="UP001224775"/>
    </source>
</evidence>
<reference evidence="7" key="1">
    <citation type="submission" date="2023-06" db="EMBL/GenBank/DDBJ databases">
        <title>Survivors Of The Sea: Transcriptome response of Skeletonema marinoi to long-term dormancy.</title>
        <authorList>
            <person name="Pinder M.I.M."/>
            <person name="Kourtchenko O."/>
            <person name="Robertson E.K."/>
            <person name="Larsson T."/>
            <person name="Maumus F."/>
            <person name="Osuna-Cruz C.M."/>
            <person name="Vancaester E."/>
            <person name="Stenow R."/>
            <person name="Vandepoele K."/>
            <person name="Ploug H."/>
            <person name="Bruchert V."/>
            <person name="Godhe A."/>
            <person name="Topel M."/>
        </authorList>
    </citation>
    <scope>NUCLEOTIDE SEQUENCE</scope>
    <source>
        <strain evidence="7">R05AC</strain>
    </source>
</reference>
<dbReference type="Pfam" id="PF00447">
    <property type="entry name" value="HSF_DNA-bind"/>
    <property type="match status" value="1"/>
</dbReference>
<dbReference type="InterPro" id="IPR000232">
    <property type="entry name" value="HSF_DNA-bd"/>
</dbReference>
<feature type="compositionally biased region" description="Basic and acidic residues" evidence="5">
    <location>
        <begin position="116"/>
        <end position="128"/>
    </location>
</feature>
<dbReference type="EMBL" id="JATAAI010000016">
    <property type="protein sequence ID" value="KAK1740329.1"/>
    <property type="molecule type" value="Genomic_DNA"/>
</dbReference>
<evidence type="ECO:0000256" key="4">
    <source>
        <dbReference type="RuleBase" id="RU004020"/>
    </source>
</evidence>